<evidence type="ECO:0000256" key="4">
    <source>
        <dbReference type="ARBA" id="ARBA00022833"/>
    </source>
</evidence>
<proteinExistence type="predicted"/>
<dbReference type="GO" id="GO:0008270">
    <property type="term" value="F:zinc ion binding"/>
    <property type="evidence" value="ECO:0007669"/>
    <property type="project" value="UniProtKB-KW"/>
</dbReference>
<evidence type="ECO:0000256" key="7">
    <source>
        <dbReference type="ARBA" id="ARBA00023242"/>
    </source>
</evidence>
<protein>
    <recommendedName>
        <fullName evidence="10">C2H2-type domain-containing protein</fullName>
    </recommendedName>
</protein>
<evidence type="ECO:0000256" key="8">
    <source>
        <dbReference type="PROSITE-ProRule" id="PRU00042"/>
    </source>
</evidence>
<dbReference type="OrthoDB" id="8922241at2759"/>
<evidence type="ECO:0000313" key="11">
    <source>
        <dbReference type="EMBL" id="CZR52625.1"/>
    </source>
</evidence>
<sequence length="154" mass="17506">MEESVEDASRSVSTSMEESSSLSPSESAGENVQDGLQATHASRSRSPAQTSPSADEWLCRHPNCGRSFTHRHKLNRHQKYHSKLHRCLHPSCFPQGVAFSLRKDLDRHQSQHDGRRFYCPHVGCLHAINGAEGGFTRRDNLQRHLTNQHRRSQQ</sequence>
<keyword evidence="7" id="KW-0539">Nucleus</keyword>
<keyword evidence="6" id="KW-0804">Transcription</keyword>
<dbReference type="STRING" id="576137.A0A1L7WIN1"/>
<organism evidence="11 12">
    <name type="scientific">Phialocephala subalpina</name>
    <dbReference type="NCBI Taxonomy" id="576137"/>
    <lineage>
        <taxon>Eukaryota</taxon>
        <taxon>Fungi</taxon>
        <taxon>Dikarya</taxon>
        <taxon>Ascomycota</taxon>
        <taxon>Pezizomycotina</taxon>
        <taxon>Leotiomycetes</taxon>
        <taxon>Helotiales</taxon>
        <taxon>Mollisiaceae</taxon>
        <taxon>Phialocephala</taxon>
        <taxon>Phialocephala fortinii species complex</taxon>
    </lineage>
</organism>
<dbReference type="EMBL" id="FJOG01000003">
    <property type="protein sequence ID" value="CZR52625.1"/>
    <property type="molecule type" value="Genomic_DNA"/>
</dbReference>
<feature type="compositionally biased region" description="Polar residues" evidence="9">
    <location>
        <begin position="34"/>
        <end position="53"/>
    </location>
</feature>
<evidence type="ECO:0000256" key="3">
    <source>
        <dbReference type="ARBA" id="ARBA00022771"/>
    </source>
</evidence>
<evidence type="ECO:0000256" key="6">
    <source>
        <dbReference type="ARBA" id="ARBA00023163"/>
    </source>
</evidence>
<reference evidence="11 12" key="1">
    <citation type="submission" date="2016-03" db="EMBL/GenBank/DDBJ databases">
        <authorList>
            <person name="Ploux O."/>
        </authorList>
    </citation>
    <scope>NUCLEOTIDE SEQUENCE [LARGE SCALE GENOMIC DNA]</scope>
    <source>
        <strain evidence="11 12">UAMH 11012</strain>
    </source>
</reference>
<dbReference type="InterPro" id="IPR051061">
    <property type="entry name" value="Zinc_finger_trans_reg"/>
</dbReference>
<dbReference type="PROSITE" id="PS00028">
    <property type="entry name" value="ZINC_FINGER_C2H2_1"/>
    <property type="match status" value="1"/>
</dbReference>
<keyword evidence="5" id="KW-0805">Transcription regulation</keyword>
<dbReference type="PANTHER" id="PTHR46179">
    <property type="entry name" value="ZINC FINGER PROTEIN"/>
    <property type="match status" value="1"/>
</dbReference>
<dbReference type="GO" id="GO:0005634">
    <property type="term" value="C:nucleus"/>
    <property type="evidence" value="ECO:0007669"/>
    <property type="project" value="UniProtKB-SubCell"/>
</dbReference>
<gene>
    <name evidence="11" type="ORF">PAC_02502</name>
</gene>
<feature type="region of interest" description="Disordered" evidence="9">
    <location>
        <begin position="1"/>
        <end position="59"/>
    </location>
</feature>
<dbReference type="PROSITE" id="PS50157">
    <property type="entry name" value="ZINC_FINGER_C2H2_2"/>
    <property type="match status" value="1"/>
</dbReference>
<comment type="subcellular location">
    <subcellularLocation>
        <location evidence="1">Nucleus</location>
    </subcellularLocation>
</comment>
<evidence type="ECO:0000259" key="10">
    <source>
        <dbReference type="PROSITE" id="PS50157"/>
    </source>
</evidence>
<dbReference type="SUPFAM" id="SSF57667">
    <property type="entry name" value="beta-beta-alpha zinc fingers"/>
    <property type="match status" value="1"/>
</dbReference>
<dbReference type="InterPro" id="IPR036236">
    <property type="entry name" value="Znf_C2H2_sf"/>
</dbReference>
<keyword evidence="2" id="KW-0479">Metal-binding</keyword>
<dbReference type="SMART" id="SM00355">
    <property type="entry name" value="ZnF_C2H2"/>
    <property type="match status" value="3"/>
</dbReference>
<dbReference type="Proteomes" id="UP000184330">
    <property type="component" value="Unassembled WGS sequence"/>
</dbReference>
<dbReference type="AlphaFoldDB" id="A0A1L7WIN1"/>
<evidence type="ECO:0000256" key="2">
    <source>
        <dbReference type="ARBA" id="ARBA00022723"/>
    </source>
</evidence>
<dbReference type="InterPro" id="IPR013087">
    <property type="entry name" value="Znf_C2H2_type"/>
</dbReference>
<dbReference type="PANTHER" id="PTHR46179:SF13">
    <property type="entry name" value="C2H2-TYPE DOMAIN-CONTAINING PROTEIN"/>
    <property type="match status" value="1"/>
</dbReference>
<evidence type="ECO:0000256" key="5">
    <source>
        <dbReference type="ARBA" id="ARBA00023015"/>
    </source>
</evidence>
<dbReference type="GO" id="GO:0006357">
    <property type="term" value="P:regulation of transcription by RNA polymerase II"/>
    <property type="evidence" value="ECO:0007669"/>
    <property type="project" value="TreeGrafter"/>
</dbReference>
<evidence type="ECO:0000256" key="1">
    <source>
        <dbReference type="ARBA" id="ARBA00004123"/>
    </source>
</evidence>
<name>A0A1L7WIN1_9HELO</name>
<keyword evidence="4" id="KW-0862">Zinc</keyword>
<accession>A0A1L7WIN1</accession>
<keyword evidence="3 8" id="KW-0863">Zinc-finger</keyword>
<evidence type="ECO:0000313" key="12">
    <source>
        <dbReference type="Proteomes" id="UP000184330"/>
    </source>
</evidence>
<feature type="domain" description="C2H2-type" evidence="10">
    <location>
        <begin position="57"/>
        <end position="86"/>
    </location>
</feature>
<dbReference type="Gene3D" id="3.30.160.60">
    <property type="entry name" value="Classic Zinc Finger"/>
    <property type="match status" value="2"/>
</dbReference>
<feature type="compositionally biased region" description="Low complexity" evidence="9">
    <location>
        <begin position="10"/>
        <end position="30"/>
    </location>
</feature>
<evidence type="ECO:0000256" key="9">
    <source>
        <dbReference type="SAM" id="MobiDB-lite"/>
    </source>
</evidence>
<keyword evidence="12" id="KW-1185">Reference proteome</keyword>